<evidence type="ECO:0008006" key="3">
    <source>
        <dbReference type="Google" id="ProtNLM"/>
    </source>
</evidence>
<comment type="caution">
    <text evidence="1">The sequence shown here is derived from an EMBL/GenBank/DDBJ whole genome shotgun (WGS) entry which is preliminary data.</text>
</comment>
<dbReference type="InterPro" id="IPR036866">
    <property type="entry name" value="RibonucZ/Hydroxyglut_hydro"/>
</dbReference>
<name>A0ABU8UWE0_9ACTN</name>
<gene>
    <name evidence="1" type="ORF">WKI71_44895</name>
</gene>
<dbReference type="EMBL" id="JBBKAK010000001">
    <property type="protein sequence ID" value="MEJ8672937.1"/>
    <property type="molecule type" value="Genomic_DNA"/>
</dbReference>
<accession>A0ABU8UWE0</accession>
<organism evidence="1 2">
    <name type="scientific">Streptomyces machairae</name>
    <dbReference type="NCBI Taxonomy" id="3134109"/>
    <lineage>
        <taxon>Bacteria</taxon>
        <taxon>Bacillati</taxon>
        <taxon>Actinomycetota</taxon>
        <taxon>Actinomycetes</taxon>
        <taxon>Kitasatosporales</taxon>
        <taxon>Streptomycetaceae</taxon>
        <taxon>Streptomyces</taxon>
    </lineage>
</organism>
<dbReference type="Gene3D" id="3.60.15.10">
    <property type="entry name" value="Ribonuclease Z/Hydroxyacylglutathione hydrolase-like"/>
    <property type="match status" value="1"/>
</dbReference>
<protein>
    <recommendedName>
        <fullName evidence="3">MBL fold metallo-hydrolase</fullName>
    </recommendedName>
</protein>
<dbReference type="SUPFAM" id="SSF56281">
    <property type="entry name" value="Metallo-hydrolase/oxidoreductase"/>
    <property type="match status" value="1"/>
</dbReference>
<keyword evidence="2" id="KW-1185">Reference proteome</keyword>
<evidence type="ECO:0000313" key="1">
    <source>
        <dbReference type="EMBL" id="MEJ8672937.1"/>
    </source>
</evidence>
<evidence type="ECO:0000313" key="2">
    <source>
        <dbReference type="Proteomes" id="UP001376459"/>
    </source>
</evidence>
<sequence>MTTVGLPAARRLVYTHHHWDHTWGACAWEVEEIVCHEAGAELLSAEARRPWSHEYLRQEMAANPRLGPSFQARARAMNGWEDFVVRPADPHLH</sequence>
<dbReference type="Proteomes" id="UP001376459">
    <property type="component" value="Unassembled WGS sequence"/>
</dbReference>
<reference evidence="1 2" key="1">
    <citation type="submission" date="2024-03" db="EMBL/GenBank/DDBJ databases">
        <title>Novel Streptomyces species of biotechnological and ecological value are a feature of Machair soil.</title>
        <authorList>
            <person name="Prole J.R."/>
            <person name="Goodfellow M."/>
            <person name="Allenby N."/>
            <person name="Ward A.C."/>
        </authorList>
    </citation>
    <scope>NUCLEOTIDE SEQUENCE [LARGE SCALE GENOMIC DNA]</scope>
    <source>
        <strain evidence="1 2">MS1.AVA.1</strain>
    </source>
</reference>
<proteinExistence type="predicted"/>